<keyword evidence="3" id="KW-1185">Reference proteome</keyword>
<organism evidence="1 3">
    <name type="scientific">Didymodactylos carnosus</name>
    <dbReference type="NCBI Taxonomy" id="1234261"/>
    <lineage>
        <taxon>Eukaryota</taxon>
        <taxon>Metazoa</taxon>
        <taxon>Spiralia</taxon>
        <taxon>Gnathifera</taxon>
        <taxon>Rotifera</taxon>
        <taxon>Eurotatoria</taxon>
        <taxon>Bdelloidea</taxon>
        <taxon>Philodinida</taxon>
        <taxon>Philodinidae</taxon>
        <taxon>Didymodactylos</taxon>
    </lineage>
</organism>
<dbReference type="AlphaFoldDB" id="A0A816CRY9"/>
<dbReference type="EMBL" id="CAJNOQ010042989">
    <property type="protein sequence ID" value="CAF1628867.1"/>
    <property type="molecule type" value="Genomic_DNA"/>
</dbReference>
<dbReference type="Proteomes" id="UP000681722">
    <property type="component" value="Unassembled WGS sequence"/>
</dbReference>
<accession>A0A816CRY9</accession>
<reference evidence="1" key="1">
    <citation type="submission" date="2021-02" db="EMBL/GenBank/DDBJ databases">
        <authorList>
            <person name="Nowell W R."/>
        </authorList>
    </citation>
    <scope>NUCLEOTIDE SEQUENCE</scope>
</reference>
<dbReference type="Proteomes" id="UP000663829">
    <property type="component" value="Unassembled WGS sequence"/>
</dbReference>
<gene>
    <name evidence="1" type="ORF">GPM918_LOCUS44227</name>
    <name evidence="2" type="ORF">SRO942_LOCUS45982</name>
</gene>
<protein>
    <submittedName>
        <fullName evidence="1">Uncharacterized protein</fullName>
    </submittedName>
</protein>
<name>A0A816CRY9_9BILA</name>
<sequence length="222" mass="25610">MFRSYFSFECFVHLQALILLKVNELEMDSVMQALPKLNHLLTFTVDINQGEYIGAYLVNRLFKCICDHMPRLTALHIRNREGLNTALTSISSSSNVETLSIDLRGYLDLGILDVFAPKVKTLTLSIKCANNCDAVLLPKHTAFQYVTRLTLNTPPLDNFTVIRSYLTIFQQLKRLKTSWTSVDANEWKDLTCDSLEIIQFNRIFTALDRNFYILNIRKYAKE</sequence>
<evidence type="ECO:0000313" key="3">
    <source>
        <dbReference type="Proteomes" id="UP000663829"/>
    </source>
</evidence>
<comment type="caution">
    <text evidence="1">The sequence shown here is derived from an EMBL/GenBank/DDBJ whole genome shotgun (WGS) entry which is preliminary data.</text>
</comment>
<evidence type="ECO:0000313" key="1">
    <source>
        <dbReference type="EMBL" id="CAF1628867.1"/>
    </source>
</evidence>
<proteinExistence type="predicted"/>
<dbReference type="EMBL" id="CAJOBC010110669">
    <property type="protein sequence ID" value="CAF4525831.1"/>
    <property type="molecule type" value="Genomic_DNA"/>
</dbReference>
<evidence type="ECO:0000313" key="2">
    <source>
        <dbReference type="EMBL" id="CAF4525831.1"/>
    </source>
</evidence>